<organism evidence="8">
    <name type="scientific">Volvox carteri f. nagariensis</name>
    <dbReference type="NCBI Taxonomy" id="3068"/>
    <lineage>
        <taxon>Eukaryota</taxon>
        <taxon>Viridiplantae</taxon>
        <taxon>Chlorophyta</taxon>
        <taxon>core chlorophytes</taxon>
        <taxon>Chlorophyceae</taxon>
        <taxon>CS clade</taxon>
        <taxon>Chlamydomonadales</taxon>
        <taxon>Volvocaceae</taxon>
        <taxon>Volvox</taxon>
    </lineage>
</organism>
<feature type="repeat" description="TPR" evidence="4">
    <location>
        <begin position="93"/>
        <end position="126"/>
    </location>
</feature>
<proteinExistence type="predicted"/>
<dbReference type="eggNOG" id="KOG2084">
    <property type="taxonomic scope" value="Eukaryota"/>
</dbReference>
<accession>D8TVT3</accession>
<feature type="region of interest" description="Disordered" evidence="5">
    <location>
        <begin position="511"/>
        <end position="576"/>
    </location>
</feature>
<dbReference type="OrthoDB" id="551989at2759"/>
<evidence type="ECO:0000256" key="2">
    <source>
        <dbReference type="ARBA" id="ARBA00022679"/>
    </source>
</evidence>
<feature type="domain" description="SET" evidence="6">
    <location>
        <begin position="614"/>
        <end position="660"/>
    </location>
</feature>
<keyword evidence="3" id="KW-0949">S-adenosyl-L-methionine</keyword>
<dbReference type="GO" id="GO:0032259">
    <property type="term" value="P:methylation"/>
    <property type="evidence" value="ECO:0007669"/>
    <property type="project" value="UniProtKB-KW"/>
</dbReference>
<dbReference type="Gene3D" id="1.25.40.10">
    <property type="entry name" value="Tetratricopeptide repeat domain"/>
    <property type="match status" value="1"/>
</dbReference>
<dbReference type="InterPro" id="IPR046341">
    <property type="entry name" value="SET_dom_sf"/>
</dbReference>
<dbReference type="STRING" id="3068.D8TVT3"/>
<feature type="compositionally biased region" description="Acidic residues" evidence="5">
    <location>
        <begin position="514"/>
        <end position="535"/>
    </location>
</feature>
<dbReference type="Pfam" id="PF00856">
    <property type="entry name" value="SET"/>
    <property type="match status" value="1"/>
</dbReference>
<evidence type="ECO:0000313" key="8">
    <source>
        <dbReference type="Proteomes" id="UP000001058"/>
    </source>
</evidence>
<reference evidence="7 8" key="1">
    <citation type="journal article" date="2010" name="Science">
        <title>Genomic analysis of organismal complexity in the multicellular green alga Volvox carteri.</title>
        <authorList>
            <person name="Prochnik S.E."/>
            <person name="Umen J."/>
            <person name="Nedelcu A.M."/>
            <person name="Hallmann A."/>
            <person name="Miller S.M."/>
            <person name="Nishii I."/>
            <person name="Ferris P."/>
            <person name="Kuo A."/>
            <person name="Mitros T."/>
            <person name="Fritz-Laylin L.K."/>
            <person name="Hellsten U."/>
            <person name="Chapman J."/>
            <person name="Simakov O."/>
            <person name="Rensing S.A."/>
            <person name="Terry A."/>
            <person name="Pangilinan J."/>
            <person name="Kapitonov V."/>
            <person name="Jurka J."/>
            <person name="Salamov A."/>
            <person name="Shapiro H."/>
            <person name="Schmutz J."/>
            <person name="Grimwood J."/>
            <person name="Lindquist E."/>
            <person name="Lucas S."/>
            <person name="Grigoriev I.V."/>
            <person name="Schmitt R."/>
            <person name="Kirk D."/>
            <person name="Rokhsar D.S."/>
        </authorList>
    </citation>
    <scope>NUCLEOTIDE SEQUENCE [LARGE SCALE GENOMIC DNA]</scope>
    <source>
        <strain evidence="8">f. Nagariensis / Eve</strain>
    </source>
</reference>
<keyword evidence="2" id="KW-0808">Transferase</keyword>
<dbReference type="GO" id="GO:0005737">
    <property type="term" value="C:cytoplasm"/>
    <property type="evidence" value="ECO:0007669"/>
    <property type="project" value="TreeGrafter"/>
</dbReference>
<dbReference type="InterPro" id="IPR052097">
    <property type="entry name" value="SET-MYND_domain_protein"/>
</dbReference>
<keyword evidence="1" id="KW-0489">Methyltransferase</keyword>
<gene>
    <name evidence="7" type="ORF">VOLCADRAFT_104745</name>
</gene>
<dbReference type="GO" id="GO:0042826">
    <property type="term" value="F:histone deacetylase binding"/>
    <property type="evidence" value="ECO:0007669"/>
    <property type="project" value="TreeGrafter"/>
</dbReference>
<dbReference type="AlphaFoldDB" id="D8TVT3"/>
<dbReference type="InParanoid" id="D8TVT3"/>
<dbReference type="Gene3D" id="6.10.140.2220">
    <property type="match status" value="1"/>
</dbReference>
<dbReference type="GO" id="GO:0005634">
    <property type="term" value="C:nucleus"/>
    <property type="evidence" value="ECO:0007669"/>
    <property type="project" value="TreeGrafter"/>
</dbReference>
<keyword evidence="4" id="KW-0802">TPR repeat</keyword>
<dbReference type="Proteomes" id="UP000001058">
    <property type="component" value="Unassembled WGS sequence"/>
</dbReference>
<evidence type="ECO:0000313" key="7">
    <source>
        <dbReference type="EMBL" id="EFJ48358.1"/>
    </source>
</evidence>
<dbReference type="Gene3D" id="2.170.270.10">
    <property type="entry name" value="SET domain"/>
    <property type="match status" value="1"/>
</dbReference>
<dbReference type="PANTHER" id="PTHR46165">
    <property type="entry name" value="SET AND MYND DOMAIN-CONTAINING PROTEIN 4"/>
    <property type="match status" value="1"/>
</dbReference>
<evidence type="ECO:0000259" key="6">
    <source>
        <dbReference type="Pfam" id="PF00856"/>
    </source>
</evidence>
<sequence length="838" mass="87860">MLERLEQLATADHLVAEALSGRDVARVLEAVERALLSQPEVFAEVVSQLTGDDVEVGFGAHLGSKPGWRPISTQREKFAHSGRTGCSPDQHLAEAARARGNAFFQKAQYDAAVESYTEALQYQSALHPTGRAAASRLFSNRAAALLRLHAAATASTSRTTSTTASSSVAIAASSSTAASSPSGCTSSDPQSPPSLLALGDLRGAVHECRTALAVEASLASGAAVGAGKGRGSSGQGGGAVTAAVPVGEAAALLAELQLQLDPDPHRGGSQDPEPGSKAQGQEQEGGSRQRSAAGTTAVQGEAPGGSGKGNASGSGSGSGRGVGVGVGVGGAGGGGERKQFQGADGAAPEGEGEVEQRRLPVRRVIDTRIVEAYTSELGRHLVVSPDASSPLPPATDVLYDSPLAAVLCKRWRRRGRGRGRGGAGSGVGGCRSPSNSVLRCWRCTAVLQDKPGAVSYPCLYCPMAMYCSLYCSLGTDDLIRTAVLATTTAAAYRSACHVALRRWHRQRLQPPLELQDDDDDDDDNDDHLDDLDDLDDIVKGKEEEEEEKEEKENLEQQRRERRRRRRLQSGAVPVGGLRPPEVTAREIFLTMCRVRVNGIAVRPDVMTSPYDRLALALYPRAALLNHSCVPNLGLRFLGLRLVARSCREVLPGQPLTISYGPQQGKMPRASRVAALQAQYAFSCGCDACATDPRVTGHTAELEAALWGLKCPGCSTWRGDDTQQEQGSRTDNARPSAESEPLVALVYGAVQYMSYNLIALQLVYGSCCTEVLYELEPPASGPLCAAASSEEGGGAGDSSAAGGGGAAAIAADTSELECLWRGTRALYGCLGWHVLGRRL</sequence>
<dbReference type="KEGG" id="vcn:VOLCADRAFT_104745"/>
<protein>
    <submittedName>
        <fullName evidence="7">SET domain-containing protein</fullName>
    </submittedName>
</protein>
<feature type="compositionally biased region" description="Low complexity" evidence="5">
    <location>
        <begin position="279"/>
        <end position="291"/>
    </location>
</feature>
<dbReference type="InterPro" id="IPR019734">
    <property type="entry name" value="TPR_rpt"/>
</dbReference>
<evidence type="ECO:0000256" key="3">
    <source>
        <dbReference type="ARBA" id="ARBA00022691"/>
    </source>
</evidence>
<keyword evidence="8" id="KW-1185">Reference proteome</keyword>
<dbReference type="SUPFAM" id="SSF48452">
    <property type="entry name" value="TPR-like"/>
    <property type="match status" value="1"/>
</dbReference>
<dbReference type="GO" id="GO:0008168">
    <property type="term" value="F:methyltransferase activity"/>
    <property type="evidence" value="ECO:0007669"/>
    <property type="project" value="UniProtKB-KW"/>
</dbReference>
<name>D8TVT3_VOLCA</name>
<dbReference type="InterPro" id="IPR011990">
    <property type="entry name" value="TPR-like_helical_dom_sf"/>
</dbReference>
<feature type="compositionally biased region" description="Gly residues" evidence="5">
    <location>
        <begin position="302"/>
        <end position="334"/>
    </location>
</feature>
<evidence type="ECO:0000256" key="5">
    <source>
        <dbReference type="SAM" id="MobiDB-lite"/>
    </source>
</evidence>
<dbReference type="Gene3D" id="1.10.220.160">
    <property type="match status" value="1"/>
</dbReference>
<dbReference type="PANTHER" id="PTHR46165:SF2">
    <property type="entry name" value="SET AND MYND DOMAIN-CONTAINING PROTEIN 4"/>
    <property type="match status" value="1"/>
</dbReference>
<dbReference type="PROSITE" id="PS50005">
    <property type="entry name" value="TPR"/>
    <property type="match status" value="1"/>
</dbReference>
<evidence type="ECO:0000256" key="4">
    <source>
        <dbReference type="PROSITE-ProRule" id="PRU00339"/>
    </source>
</evidence>
<feature type="region of interest" description="Disordered" evidence="5">
    <location>
        <begin position="261"/>
        <end position="355"/>
    </location>
</feature>
<dbReference type="InterPro" id="IPR001214">
    <property type="entry name" value="SET_dom"/>
</dbReference>
<dbReference type="EMBL" id="GL378340">
    <property type="protein sequence ID" value="EFJ48358.1"/>
    <property type="molecule type" value="Genomic_DNA"/>
</dbReference>
<dbReference type="SUPFAM" id="SSF82199">
    <property type="entry name" value="SET domain"/>
    <property type="match status" value="1"/>
</dbReference>
<evidence type="ECO:0000256" key="1">
    <source>
        <dbReference type="ARBA" id="ARBA00022603"/>
    </source>
</evidence>
<dbReference type="GeneID" id="9617547"/>
<dbReference type="RefSeq" id="XP_002950612.1">
    <property type="nucleotide sequence ID" value="XM_002950566.1"/>
</dbReference>